<protein>
    <submittedName>
        <fullName evidence="3">Uncharacterized protein</fullName>
    </submittedName>
</protein>
<sequence length="118" mass="13268">MERFSTKTKRKTGIEPEMKPARANSRSSPCRDPKMLSDPASRIVAPRLQSPPDHDWSDTTTSTTQRTSLGLHAEAARLVRERKIVFRMIFYAPAHLPLLVDILQLISSCGSLSFFSLL</sequence>
<evidence type="ECO:0000313" key="3">
    <source>
        <dbReference type="EMBL" id="KAE8164314.1"/>
    </source>
</evidence>
<evidence type="ECO:0000313" key="4">
    <source>
        <dbReference type="Proteomes" id="UP000326950"/>
    </source>
</evidence>
<keyword evidence="2" id="KW-1133">Transmembrane helix</keyword>
<feature type="transmembrane region" description="Helical" evidence="2">
    <location>
        <begin position="90"/>
        <end position="115"/>
    </location>
</feature>
<organism evidence="3 4">
    <name type="scientific">Aspergillus tamarii</name>
    <dbReference type="NCBI Taxonomy" id="41984"/>
    <lineage>
        <taxon>Eukaryota</taxon>
        <taxon>Fungi</taxon>
        <taxon>Dikarya</taxon>
        <taxon>Ascomycota</taxon>
        <taxon>Pezizomycotina</taxon>
        <taxon>Eurotiomycetes</taxon>
        <taxon>Eurotiomycetidae</taxon>
        <taxon>Eurotiales</taxon>
        <taxon>Aspergillaceae</taxon>
        <taxon>Aspergillus</taxon>
        <taxon>Aspergillus subgen. Circumdati</taxon>
    </lineage>
</organism>
<evidence type="ECO:0000256" key="1">
    <source>
        <dbReference type="SAM" id="MobiDB-lite"/>
    </source>
</evidence>
<dbReference type="EMBL" id="ML738609">
    <property type="protein sequence ID" value="KAE8164314.1"/>
    <property type="molecule type" value="Genomic_DNA"/>
</dbReference>
<feature type="compositionally biased region" description="Low complexity" evidence="1">
    <location>
        <begin position="58"/>
        <end position="68"/>
    </location>
</feature>
<keyword evidence="2" id="KW-0812">Transmembrane</keyword>
<name>A0A5N6V081_ASPTM</name>
<dbReference type="AlphaFoldDB" id="A0A5N6V081"/>
<proteinExistence type="predicted"/>
<feature type="region of interest" description="Disordered" evidence="1">
    <location>
        <begin position="1"/>
        <end position="68"/>
    </location>
</feature>
<evidence type="ECO:0000256" key="2">
    <source>
        <dbReference type="SAM" id="Phobius"/>
    </source>
</evidence>
<reference evidence="3 4" key="1">
    <citation type="submission" date="2019-04" db="EMBL/GenBank/DDBJ databases">
        <title>Friends and foes A comparative genomics study of 23 Aspergillus species from section Flavi.</title>
        <authorList>
            <consortium name="DOE Joint Genome Institute"/>
            <person name="Kjaerbolling I."/>
            <person name="Vesth T."/>
            <person name="Frisvad J.C."/>
            <person name="Nybo J.L."/>
            <person name="Theobald S."/>
            <person name="Kildgaard S."/>
            <person name="Isbrandt T."/>
            <person name="Kuo A."/>
            <person name="Sato A."/>
            <person name="Lyhne E.K."/>
            <person name="Kogle M.E."/>
            <person name="Wiebenga A."/>
            <person name="Kun R.S."/>
            <person name="Lubbers R.J."/>
            <person name="Makela M.R."/>
            <person name="Barry K."/>
            <person name="Chovatia M."/>
            <person name="Clum A."/>
            <person name="Daum C."/>
            <person name="Haridas S."/>
            <person name="He G."/>
            <person name="LaButti K."/>
            <person name="Lipzen A."/>
            <person name="Mondo S."/>
            <person name="Riley R."/>
            <person name="Salamov A."/>
            <person name="Simmons B.A."/>
            <person name="Magnuson J.K."/>
            <person name="Henrissat B."/>
            <person name="Mortensen U.H."/>
            <person name="Larsen T.O."/>
            <person name="Devries R.P."/>
            <person name="Grigoriev I.V."/>
            <person name="Machida M."/>
            <person name="Baker S.E."/>
            <person name="Andersen M.R."/>
        </authorList>
    </citation>
    <scope>NUCLEOTIDE SEQUENCE [LARGE SCALE GENOMIC DNA]</scope>
    <source>
        <strain evidence="3 4">CBS 117626</strain>
    </source>
</reference>
<gene>
    <name evidence="3" type="ORF">BDV40DRAFT_116566</name>
</gene>
<feature type="compositionally biased region" description="Basic residues" evidence="1">
    <location>
        <begin position="1"/>
        <end position="11"/>
    </location>
</feature>
<keyword evidence="4" id="KW-1185">Reference proteome</keyword>
<dbReference type="Proteomes" id="UP000326950">
    <property type="component" value="Unassembled WGS sequence"/>
</dbReference>
<keyword evidence="2" id="KW-0472">Membrane</keyword>
<accession>A0A5N6V081</accession>